<dbReference type="InterPro" id="IPR027474">
    <property type="entry name" value="L-asparaginase_N"/>
</dbReference>
<dbReference type="PIRSF" id="PIRSF001220">
    <property type="entry name" value="L-ASNase_gatD"/>
    <property type="match status" value="1"/>
</dbReference>
<dbReference type="InterPro" id="IPR027473">
    <property type="entry name" value="L-asparaginase_C"/>
</dbReference>
<dbReference type="SUPFAM" id="SSF53774">
    <property type="entry name" value="Glutaminase/Asparaginase"/>
    <property type="match status" value="1"/>
</dbReference>
<dbReference type="eggNOG" id="COG0252">
    <property type="taxonomic scope" value="Bacteria"/>
</dbReference>
<organism evidence="12 13">
    <name type="scientific">Campylobacter gracilis RM3268</name>
    <dbReference type="NCBI Taxonomy" id="553220"/>
    <lineage>
        <taxon>Bacteria</taxon>
        <taxon>Pseudomonadati</taxon>
        <taxon>Campylobacterota</taxon>
        <taxon>Epsilonproteobacteria</taxon>
        <taxon>Campylobacterales</taxon>
        <taxon>Campylobacteraceae</taxon>
        <taxon>Campylobacter</taxon>
    </lineage>
</organism>
<keyword evidence="13" id="KW-1185">Reference proteome</keyword>
<dbReference type="GO" id="GO:0006528">
    <property type="term" value="P:asparagine metabolic process"/>
    <property type="evidence" value="ECO:0007669"/>
    <property type="project" value="InterPro"/>
</dbReference>
<dbReference type="InterPro" id="IPR006034">
    <property type="entry name" value="Asparaginase/glutaminase-like"/>
</dbReference>
<evidence type="ECO:0000256" key="1">
    <source>
        <dbReference type="ARBA" id="ARBA00010518"/>
    </source>
</evidence>
<dbReference type="Pfam" id="PF00710">
    <property type="entry name" value="Asparaginase"/>
    <property type="match status" value="1"/>
</dbReference>
<evidence type="ECO:0000313" key="12">
    <source>
        <dbReference type="EMBL" id="EEV17477.1"/>
    </source>
</evidence>
<dbReference type="PROSITE" id="PS00144">
    <property type="entry name" value="ASN_GLN_ASE_1"/>
    <property type="match status" value="1"/>
</dbReference>
<feature type="domain" description="Asparaginase/glutaminase C-terminal" evidence="11">
    <location>
        <begin position="236"/>
        <end position="346"/>
    </location>
</feature>
<dbReference type="Pfam" id="PF17763">
    <property type="entry name" value="Asparaginase_C"/>
    <property type="match status" value="1"/>
</dbReference>
<keyword evidence="9" id="KW-0732">Signal</keyword>
<evidence type="ECO:0000259" key="11">
    <source>
        <dbReference type="Pfam" id="PF17763"/>
    </source>
</evidence>
<dbReference type="GO" id="GO:0004067">
    <property type="term" value="F:asparaginase activity"/>
    <property type="evidence" value="ECO:0007669"/>
    <property type="project" value="UniProtKB-UniRule"/>
</dbReference>
<dbReference type="EMBL" id="ACYG01000025">
    <property type="protein sequence ID" value="EEV17477.1"/>
    <property type="molecule type" value="Genomic_DNA"/>
</dbReference>
<feature type="active site" evidence="6">
    <location>
        <position position="33"/>
    </location>
</feature>
<dbReference type="FunFam" id="3.40.50.1170:FF:000001">
    <property type="entry name" value="L-asparaginase 2"/>
    <property type="match status" value="1"/>
</dbReference>
<dbReference type="PROSITE" id="PS00917">
    <property type="entry name" value="ASN_GLN_ASE_2"/>
    <property type="match status" value="1"/>
</dbReference>
<dbReference type="InterPro" id="IPR004550">
    <property type="entry name" value="AsnASE_II"/>
</dbReference>
<feature type="chain" id="PRO_5002991111" description="L-asparagine amidohydrolase" evidence="9">
    <location>
        <begin position="22"/>
        <end position="349"/>
    </location>
</feature>
<feature type="binding site" evidence="5">
    <location>
        <position position="79"/>
    </location>
    <ligand>
        <name>substrate</name>
    </ligand>
</feature>
<dbReference type="CDD" id="cd08964">
    <property type="entry name" value="L-asparaginase_II"/>
    <property type="match status" value="1"/>
</dbReference>
<evidence type="ECO:0000256" key="3">
    <source>
        <dbReference type="ARBA" id="ARBA00030414"/>
    </source>
</evidence>
<name>C8PI87_9BACT</name>
<evidence type="ECO:0000256" key="9">
    <source>
        <dbReference type="SAM" id="SignalP"/>
    </source>
</evidence>
<keyword evidence="2 12" id="KW-0378">Hydrolase</keyword>
<feature type="signal peptide" evidence="9">
    <location>
        <begin position="1"/>
        <end position="21"/>
    </location>
</feature>
<evidence type="ECO:0000256" key="6">
    <source>
        <dbReference type="PROSITE-ProRule" id="PRU10099"/>
    </source>
</evidence>
<dbReference type="PANTHER" id="PTHR11707:SF28">
    <property type="entry name" value="60 KDA LYSOPHOSPHOLIPASE"/>
    <property type="match status" value="1"/>
</dbReference>
<evidence type="ECO:0000256" key="5">
    <source>
        <dbReference type="PIRSR" id="PIRSR001220-2"/>
    </source>
</evidence>
<evidence type="ECO:0000256" key="2">
    <source>
        <dbReference type="ARBA" id="ARBA00022801"/>
    </source>
</evidence>
<dbReference type="OrthoDB" id="9788068at2"/>
<dbReference type="InterPro" id="IPR036152">
    <property type="entry name" value="Asp/glu_Ase-like_sf"/>
</dbReference>
<dbReference type="PIRSF" id="PIRSF500176">
    <property type="entry name" value="L_ASNase"/>
    <property type="match status" value="1"/>
</dbReference>
<comment type="similarity">
    <text evidence="1 8">Belongs to the asparaginase 1 family.</text>
</comment>
<gene>
    <name evidence="12" type="primary">ansA</name>
    <name evidence="12" type="ORF">CAMGR0001_0068</name>
</gene>
<dbReference type="SMART" id="SM00870">
    <property type="entry name" value="Asparaginase"/>
    <property type="match status" value="1"/>
</dbReference>
<evidence type="ECO:0000313" key="13">
    <source>
        <dbReference type="Proteomes" id="UP000005709"/>
    </source>
</evidence>
<sequence length="349" mass="36733">MGLLKKFAFITFFIVSSLAAAKPNIYILATGGTIAGSSASATEGNYTAGSKGIEDILSAVPQLGDLATIKSEQISNIGSQEMNDEIWLKLANRVSELLTKNDVDGVVIVHGTDTMEETAYFLSLVVKSKKPIVLVGAMRNADSMSADGPLNLYNAIAVAADKNAREKGALVVMNDEIHAAREVTKTNTTNVAAFASPNSGKIGTVNYGVVNFYMAPLRKHTVASEFNIKDLKAFPRVDIIYGHAQDNGDLVDAAVQKGAKGIVVAGMGNGNLYPDTEAALAKASEAGVIVVRSSRTGSGSTSVSSEVDDAKLGFLTADNLNPQKARVLLMLALSKTSDKAKIQSFFATH</sequence>
<dbReference type="STRING" id="824.CGRAC_0109"/>
<feature type="active site" evidence="7">
    <location>
        <position position="112"/>
    </location>
</feature>
<evidence type="ECO:0000256" key="4">
    <source>
        <dbReference type="PIRSR" id="PIRSR001220-1"/>
    </source>
</evidence>
<dbReference type="NCBIfam" id="TIGR00520">
    <property type="entry name" value="asnASE_II"/>
    <property type="match status" value="1"/>
</dbReference>
<proteinExistence type="inferred from homology"/>
<dbReference type="PRINTS" id="PR00139">
    <property type="entry name" value="ASNGLNASE"/>
</dbReference>
<dbReference type="Gene3D" id="3.40.50.1170">
    <property type="entry name" value="L-asparaginase, N-terminal domain"/>
    <property type="match status" value="1"/>
</dbReference>
<feature type="active site" description="O-isoaspartyl threonine intermediate" evidence="4">
    <location>
        <position position="33"/>
    </location>
</feature>
<dbReference type="PANTHER" id="PTHR11707">
    <property type="entry name" value="L-ASPARAGINASE"/>
    <property type="match status" value="1"/>
</dbReference>
<feature type="domain" description="L-asparaginase N-terminal" evidence="10">
    <location>
        <begin position="24"/>
        <end position="215"/>
    </location>
</feature>
<evidence type="ECO:0000256" key="8">
    <source>
        <dbReference type="RuleBase" id="RU004456"/>
    </source>
</evidence>
<dbReference type="InterPro" id="IPR037152">
    <property type="entry name" value="L-asparaginase_N_sf"/>
</dbReference>
<dbReference type="InterPro" id="IPR020827">
    <property type="entry name" value="Asparaginase/glutaminase_AS1"/>
</dbReference>
<evidence type="ECO:0000259" key="10">
    <source>
        <dbReference type="Pfam" id="PF00710"/>
    </source>
</evidence>
<dbReference type="InterPro" id="IPR040919">
    <property type="entry name" value="Asparaginase_C"/>
</dbReference>
<evidence type="ECO:0000256" key="7">
    <source>
        <dbReference type="PROSITE-ProRule" id="PRU10100"/>
    </source>
</evidence>
<comment type="caution">
    <text evidence="12">The sequence shown here is derived from an EMBL/GenBank/DDBJ whole genome shotgun (WGS) entry which is preliminary data.</text>
</comment>
<reference evidence="12 13" key="1">
    <citation type="submission" date="2009-07" db="EMBL/GenBank/DDBJ databases">
        <authorList>
            <person name="Madupu R."/>
            <person name="Sebastian Y."/>
            <person name="Durkin A.S."/>
            <person name="Torralba M."/>
            <person name="Methe B."/>
            <person name="Sutton G.G."/>
            <person name="Strausberg R.L."/>
            <person name="Nelson K.E."/>
        </authorList>
    </citation>
    <scope>NUCLEOTIDE SEQUENCE [LARGE SCALE GENOMIC DNA]</scope>
    <source>
        <strain evidence="12 13">RM3268</strain>
    </source>
</reference>
<dbReference type="Proteomes" id="UP000005709">
    <property type="component" value="Unassembled WGS sequence"/>
</dbReference>
<dbReference type="AlphaFoldDB" id="C8PI87"/>
<dbReference type="InterPro" id="IPR027475">
    <property type="entry name" value="Asparaginase/glutaminase_AS2"/>
</dbReference>
<dbReference type="Gene3D" id="3.40.50.40">
    <property type="match status" value="1"/>
</dbReference>
<protein>
    <recommendedName>
        <fullName evidence="3">L-asparagine amidohydrolase</fullName>
    </recommendedName>
</protein>
<feature type="binding site" evidence="5">
    <location>
        <begin position="112"/>
        <end position="113"/>
    </location>
    <ligand>
        <name>substrate</name>
    </ligand>
</feature>
<accession>C8PI87</accession>
<dbReference type="PROSITE" id="PS51732">
    <property type="entry name" value="ASN_GLN_ASE_3"/>
    <property type="match status" value="1"/>
</dbReference>
<dbReference type="RefSeq" id="WP_005871521.1">
    <property type="nucleotide sequence ID" value="NZ_ACYG01000025.1"/>
</dbReference>